<evidence type="ECO:0000313" key="1">
    <source>
        <dbReference type="EMBL" id="GFY52494.1"/>
    </source>
</evidence>
<name>A0A8X6XFX4_9ARAC</name>
<dbReference type="EMBL" id="BMAV01020686">
    <property type="protein sequence ID" value="GFY74331.1"/>
    <property type="molecule type" value="Genomic_DNA"/>
</dbReference>
<protein>
    <submittedName>
        <fullName evidence="1">Uncharacterized protein</fullName>
    </submittedName>
</protein>
<dbReference type="Proteomes" id="UP000886998">
    <property type="component" value="Unassembled WGS sequence"/>
</dbReference>
<comment type="caution">
    <text evidence="1">The sequence shown here is derived from an EMBL/GenBank/DDBJ whole genome shotgun (WGS) entry which is preliminary data.</text>
</comment>
<evidence type="ECO:0000313" key="3">
    <source>
        <dbReference type="Proteomes" id="UP000886998"/>
    </source>
</evidence>
<keyword evidence="3" id="KW-1185">Reference proteome</keyword>
<evidence type="ECO:0000313" key="2">
    <source>
        <dbReference type="EMBL" id="GFY74331.1"/>
    </source>
</evidence>
<sequence>MVTKDGCHHVPSRGGDPKFEVDNLGNSAFHKEKWHSSLGIMAFSFGYSDINYGLTIKSGYLIKDGAQIKEKDLRHGRFVRHCLAPKISPAFIAYVKKALESSPRFRKSPWQRERGRHLSIGFFVYLAIYCTYCIQDYS</sequence>
<proteinExistence type="predicted"/>
<accession>A0A8X6XFX4</accession>
<reference evidence="1" key="1">
    <citation type="submission" date="2020-08" db="EMBL/GenBank/DDBJ databases">
        <title>Multicomponent nature underlies the extraordinary mechanical properties of spider dragline silk.</title>
        <authorList>
            <person name="Kono N."/>
            <person name="Nakamura H."/>
            <person name="Mori M."/>
            <person name="Yoshida Y."/>
            <person name="Ohtoshi R."/>
            <person name="Malay A.D."/>
            <person name="Moran D.A.P."/>
            <person name="Tomita M."/>
            <person name="Numata K."/>
            <person name="Arakawa K."/>
        </authorList>
    </citation>
    <scope>NUCLEOTIDE SEQUENCE</scope>
</reference>
<dbReference type="EMBL" id="BMAV01008717">
    <property type="protein sequence ID" value="GFY52494.1"/>
    <property type="molecule type" value="Genomic_DNA"/>
</dbReference>
<gene>
    <name evidence="1" type="ORF">TNIN_103631</name>
    <name evidence="2" type="ORF">TNIN_128991</name>
</gene>
<dbReference type="AlphaFoldDB" id="A0A8X6XFX4"/>
<organism evidence="1 3">
    <name type="scientific">Trichonephila inaurata madagascariensis</name>
    <dbReference type="NCBI Taxonomy" id="2747483"/>
    <lineage>
        <taxon>Eukaryota</taxon>
        <taxon>Metazoa</taxon>
        <taxon>Ecdysozoa</taxon>
        <taxon>Arthropoda</taxon>
        <taxon>Chelicerata</taxon>
        <taxon>Arachnida</taxon>
        <taxon>Araneae</taxon>
        <taxon>Araneomorphae</taxon>
        <taxon>Entelegynae</taxon>
        <taxon>Araneoidea</taxon>
        <taxon>Nephilidae</taxon>
        <taxon>Trichonephila</taxon>
        <taxon>Trichonephila inaurata</taxon>
    </lineage>
</organism>